<gene>
    <name evidence="1" type="ORF">EJB05_35609</name>
</gene>
<dbReference type="Gene3D" id="1.10.630.10">
    <property type="entry name" value="Cytochrome P450"/>
    <property type="match status" value="1"/>
</dbReference>
<protein>
    <submittedName>
        <fullName evidence="1">Uncharacterized protein</fullName>
    </submittedName>
</protein>
<accession>A0A5J9U715</accession>
<dbReference type="Proteomes" id="UP000324897">
    <property type="component" value="Chromosome 7"/>
</dbReference>
<dbReference type="GO" id="GO:0005506">
    <property type="term" value="F:iron ion binding"/>
    <property type="evidence" value="ECO:0007669"/>
    <property type="project" value="InterPro"/>
</dbReference>
<dbReference type="Gramene" id="TVU19459">
    <property type="protein sequence ID" value="TVU19459"/>
    <property type="gene ID" value="EJB05_35609"/>
</dbReference>
<name>A0A5J9U715_9POAL</name>
<keyword evidence="2" id="KW-1185">Reference proteome</keyword>
<dbReference type="OrthoDB" id="1470350at2759"/>
<dbReference type="AlphaFoldDB" id="A0A5J9U715"/>
<feature type="non-terminal residue" evidence="1">
    <location>
        <position position="1"/>
    </location>
</feature>
<sequence length="142" mass="15617">MKRRVPLQLVAKPLGRSICRAVSGRVSREEEEARSELCLPGADGGAGSSRGWVLRGDYFKALAWADDVLSGAGAPPWKNFCVWDVLLEKAEKPDGFELSRDTIIKALLADMFAAETHTFFIVLKWAVSELVKNPTAMRGALR</sequence>
<dbReference type="GO" id="GO:0016705">
    <property type="term" value="F:oxidoreductase activity, acting on paired donors, with incorporation or reduction of molecular oxygen"/>
    <property type="evidence" value="ECO:0007669"/>
    <property type="project" value="InterPro"/>
</dbReference>
<dbReference type="InterPro" id="IPR036396">
    <property type="entry name" value="Cyt_P450_sf"/>
</dbReference>
<dbReference type="SUPFAM" id="SSF48264">
    <property type="entry name" value="Cytochrome P450"/>
    <property type="match status" value="1"/>
</dbReference>
<dbReference type="GO" id="GO:0020037">
    <property type="term" value="F:heme binding"/>
    <property type="evidence" value="ECO:0007669"/>
    <property type="project" value="InterPro"/>
</dbReference>
<organism evidence="1 2">
    <name type="scientific">Eragrostis curvula</name>
    <name type="common">weeping love grass</name>
    <dbReference type="NCBI Taxonomy" id="38414"/>
    <lineage>
        <taxon>Eukaryota</taxon>
        <taxon>Viridiplantae</taxon>
        <taxon>Streptophyta</taxon>
        <taxon>Embryophyta</taxon>
        <taxon>Tracheophyta</taxon>
        <taxon>Spermatophyta</taxon>
        <taxon>Magnoliopsida</taxon>
        <taxon>Liliopsida</taxon>
        <taxon>Poales</taxon>
        <taxon>Poaceae</taxon>
        <taxon>PACMAD clade</taxon>
        <taxon>Chloridoideae</taxon>
        <taxon>Eragrostideae</taxon>
        <taxon>Eragrostidinae</taxon>
        <taxon>Eragrostis</taxon>
    </lineage>
</organism>
<evidence type="ECO:0000313" key="2">
    <source>
        <dbReference type="Proteomes" id="UP000324897"/>
    </source>
</evidence>
<reference evidence="1 2" key="1">
    <citation type="journal article" date="2019" name="Sci. Rep.">
        <title>A high-quality genome of Eragrostis curvula grass provides insights into Poaceae evolution and supports new strategies to enhance forage quality.</title>
        <authorList>
            <person name="Carballo J."/>
            <person name="Santos B.A.C.M."/>
            <person name="Zappacosta D."/>
            <person name="Garbus I."/>
            <person name="Selva J.P."/>
            <person name="Gallo C.A."/>
            <person name="Diaz A."/>
            <person name="Albertini E."/>
            <person name="Caccamo M."/>
            <person name="Echenique V."/>
        </authorList>
    </citation>
    <scope>NUCLEOTIDE SEQUENCE [LARGE SCALE GENOMIC DNA]</scope>
    <source>
        <strain evidence="2">cv. Victoria</strain>
        <tissue evidence="1">Leaf</tissue>
    </source>
</reference>
<evidence type="ECO:0000313" key="1">
    <source>
        <dbReference type="EMBL" id="TVU19459.1"/>
    </source>
</evidence>
<comment type="caution">
    <text evidence="1">The sequence shown here is derived from an EMBL/GenBank/DDBJ whole genome shotgun (WGS) entry which is preliminary data.</text>
</comment>
<dbReference type="EMBL" id="RWGY01000029">
    <property type="protein sequence ID" value="TVU19459.1"/>
    <property type="molecule type" value="Genomic_DNA"/>
</dbReference>
<dbReference type="GO" id="GO:0004497">
    <property type="term" value="F:monooxygenase activity"/>
    <property type="evidence" value="ECO:0007669"/>
    <property type="project" value="InterPro"/>
</dbReference>
<proteinExistence type="predicted"/>